<evidence type="ECO:0000313" key="6">
    <source>
        <dbReference type="Proteomes" id="UP000503447"/>
    </source>
</evidence>
<keyword evidence="6" id="KW-1185">Reference proteome</keyword>
<dbReference type="Pfam" id="PF02775">
    <property type="entry name" value="TPP_enzyme_C"/>
    <property type="match status" value="1"/>
</dbReference>
<evidence type="ECO:0000256" key="3">
    <source>
        <dbReference type="ARBA" id="ARBA00023239"/>
    </source>
</evidence>
<keyword evidence="3" id="KW-0456">Lyase</keyword>
<feature type="domain" description="Thiamine pyrophosphate enzyme TPP-binding" evidence="4">
    <location>
        <begin position="43"/>
        <end position="155"/>
    </location>
</feature>
<dbReference type="GO" id="GO:0030976">
    <property type="term" value="F:thiamine pyrophosphate binding"/>
    <property type="evidence" value="ECO:0007669"/>
    <property type="project" value="InterPro"/>
</dbReference>
<dbReference type="InterPro" id="IPR029061">
    <property type="entry name" value="THDP-binding"/>
</dbReference>
<dbReference type="GO" id="GO:0016831">
    <property type="term" value="F:carboxy-lyase activity"/>
    <property type="evidence" value="ECO:0007669"/>
    <property type="project" value="UniProtKB-KW"/>
</dbReference>
<dbReference type="RefSeq" id="WP_171470252.1">
    <property type="nucleotide sequence ID" value="NZ_CP053452.2"/>
</dbReference>
<dbReference type="PANTHER" id="PTHR42818:SF1">
    <property type="entry name" value="SULFOPYRUVATE DECARBOXYLASE"/>
    <property type="match status" value="1"/>
</dbReference>
<organism evidence="5 6">
    <name type="scientific">Frigoriglobus tundricola</name>
    <dbReference type="NCBI Taxonomy" id="2774151"/>
    <lineage>
        <taxon>Bacteria</taxon>
        <taxon>Pseudomonadati</taxon>
        <taxon>Planctomycetota</taxon>
        <taxon>Planctomycetia</taxon>
        <taxon>Gemmatales</taxon>
        <taxon>Gemmataceae</taxon>
        <taxon>Frigoriglobus</taxon>
    </lineage>
</organism>
<sequence length="187" mass="19836">MMTHRDTLEVLAAHRRDQVVVTTMGSVGLWPRLSDSPLDFHYLPSSMGQGVPLGLGLCLARPERGVIVLTGDGGLLMNLGCLVTVAQYTVPLYILLIDNGLYEVTGGQSVPNAGRTNFAALARGAGIARVHECATRDEWHAIAGEGLSGSGPVFVWLKVAGEVGKATPVAPRPMEEQIRRLRAALGA</sequence>
<reference evidence="6" key="1">
    <citation type="submission" date="2020-05" db="EMBL/GenBank/DDBJ databases">
        <title>Frigoriglobus tundricola gen. nov., sp. nov., a psychrotolerant cellulolytic planctomycete of the family Gemmataceae with two divergent copies of 16S rRNA gene.</title>
        <authorList>
            <person name="Kulichevskaya I.S."/>
            <person name="Ivanova A.A."/>
            <person name="Naumoff D.G."/>
            <person name="Beletsky A.V."/>
            <person name="Rijpstra W.I.C."/>
            <person name="Sinninghe Damste J.S."/>
            <person name="Mardanov A.V."/>
            <person name="Ravin N.V."/>
            <person name="Dedysh S.N."/>
        </authorList>
    </citation>
    <scope>NUCLEOTIDE SEQUENCE [LARGE SCALE GENOMIC DNA]</scope>
    <source>
        <strain evidence="6">PL17</strain>
    </source>
</reference>
<accession>A0A6M5YJQ3</accession>
<dbReference type="Gene3D" id="3.40.50.970">
    <property type="match status" value="1"/>
</dbReference>
<keyword evidence="2" id="KW-0786">Thiamine pyrophosphate</keyword>
<dbReference type="AlphaFoldDB" id="A0A6M5YJQ3"/>
<dbReference type="GO" id="GO:0000287">
    <property type="term" value="F:magnesium ion binding"/>
    <property type="evidence" value="ECO:0007669"/>
    <property type="project" value="InterPro"/>
</dbReference>
<dbReference type="InterPro" id="IPR000399">
    <property type="entry name" value="TPP-bd_CS"/>
</dbReference>
<keyword evidence="1" id="KW-0210">Decarboxylase</keyword>
<dbReference type="PANTHER" id="PTHR42818">
    <property type="entry name" value="SULFOPYRUVATE DECARBOXYLASE SUBUNIT ALPHA"/>
    <property type="match status" value="1"/>
</dbReference>
<dbReference type="EMBL" id="CP053452">
    <property type="protein sequence ID" value="QJW94208.1"/>
    <property type="molecule type" value="Genomic_DNA"/>
</dbReference>
<name>A0A6M5YJQ3_9BACT</name>
<gene>
    <name evidence="5" type="ORF">FTUN_1728</name>
</gene>
<dbReference type="SUPFAM" id="SSF52518">
    <property type="entry name" value="Thiamin diphosphate-binding fold (THDP-binding)"/>
    <property type="match status" value="1"/>
</dbReference>
<protein>
    <recommendedName>
        <fullName evidence="4">Thiamine pyrophosphate enzyme TPP-binding domain-containing protein</fullName>
    </recommendedName>
</protein>
<dbReference type="InterPro" id="IPR051818">
    <property type="entry name" value="TPP_dependent_decarboxylase"/>
</dbReference>
<evidence type="ECO:0000313" key="5">
    <source>
        <dbReference type="EMBL" id="QJW94208.1"/>
    </source>
</evidence>
<dbReference type="Proteomes" id="UP000503447">
    <property type="component" value="Chromosome"/>
</dbReference>
<dbReference type="InterPro" id="IPR011766">
    <property type="entry name" value="TPP_enzyme_TPP-bd"/>
</dbReference>
<evidence type="ECO:0000256" key="1">
    <source>
        <dbReference type="ARBA" id="ARBA00022793"/>
    </source>
</evidence>
<evidence type="ECO:0000256" key="2">
    <source>
        <dbReference type="ARBA" id="ARBA00023052"/>
    </source>
</evidence>
<dbReference type="KEGG" id="ftj:FTUN_1728"/>
<dbReference type="PROSITE" id="PS00187">
    <property type="entry name" value="TPP_ENZYMES"/>
    <property type="match status" value="1"/>
</dbReference>
<evidence type="ECO:0000259" key="4">
    <source>
        <dbReference type="Pfam" id="PF02775"/>
    </source>
</evidence>
<dbReference type="GO" id="GO:0044281">
    <property type="term" value="P:small molecule metabolic process"/>
    <property type="evidence" value="ECO:0007669"/>
    <property type="project" value="UniProtKB-ARBA"/>
</dbReference>
<proteinExistence type="predicted"/>